<evidence type="ECO:0000313" key="3">
    <source>
        <dbReference type="Proteomes" id="UP001620405"/>
    </source>
</evidence>
<sequence>MLDCIDTEHAYQDKRLNKAYMSLMAKLNVSEQAGLREKEKKWIAYRDSHCALAPDGGQGQRIDSASCFLGETAKQATALDARLRRPVAQTIFSVAASEAHISDSQVVPQSAAAPVPTNVGSNVATASATSSTTVSSTSLGDGLKEGMAYADFHKALLAQGWAPVVDRQCKANVVGGDYKTSCATHPDATCKACDVIPELSSCGSDGVCLTRFHNASSNKNLEVGTYGDTDDWNVHGGESRILVTGWTVTPTASH</sequence>
<dbReference type="Gene3D" id="1.20.1270.180">
    <property type="match status" value="1"/>
</dbReference>
<organism evidence="2 3">
    <name type="scientific">Dyella lipolytica</name>
    <dbReference type="NCBI Taxonomy" id="1867835"/>
    <lineage>
        <taxon>Bacteria</taxon>
        <taxon>Pseudomonadati</taxon>
        <taxon>Pseudomonadota</taxon>
        <taxon>Gammaproteobacteria</taxon>
        <taxon>Lysobacterales</taxon>
        <taxon>Rhodanobacteraceae</taxon>
        <taxon>Dyella</taxon>
    </lineage>
</organism>
<evidence type="ECO:0000259" key="1">
    <source>
        <dbReference type="Pfam" id="PF07007"/>
    </source>
</evidence>
<dbReference type="InterPro" id="IPR009739">
    <property type="entry name" value="LprI-like_N"/>
</dbReference>
<dbReference type="EMBL" id="JADIKG010000011">
    <property type="protein sequence ID" value="MFK2873616.1"/>
    <property type="molecule type" value="Genomic_DNA"/>
</dbReference>
<feature type="domain" description="Lysozyme inhibitor LprI-like N-terminal" evidence="1">
    <location>
        <begin position="1"/>
        <end position="79"/>
    </location>
</feature>
<dbReference type="Pfam" id="PF07007">
    <property type="entry name" value="LprI"/>
    <property type="match status" value="1"/>
</dbReference>
<proteinExistence type="predicted"/>
<dbReference type="PANTHER" id="PTHR39176">
    <property type="entry name" value="PERIPLASMIC PROTEIN-RELATED"/>
    <property type="match status" value="1"/>
</dbReference>
<protein>
    <submittedName>
        <fullName evidence="2">DUF1311 domain-containing protein</fullName>
    </submittedName>
</protein>
<gene>
    <name evidence="2" type="ORF">ISP13_08730</name>
</gene>
<reference evidence="2 3" key="1">
    <citation type="submission" date="2020-10" db="EMBL/GenBank/DDBJ databases">
        <title>Phylogeny of dyella-like bacteria.</title>
        <authorList>
            <person name="Fu J."/>
        </authorList>
    </citation>
    <scope>NUCLEOTIDE SEQUENCE [LARGE SCALE GENOMIC DNA]</scope>
    <source>
        <strain evidence="2 3">DHOB07</strain>
    </source>
</reference>
<evidence type="ECO:0000313" key="2">
    <source>
        <dbReference type="EMBL" id="MFK2873616.1"/>
    </source>
</evidence>
<accession>A0ABW8IXK4</accession>
<dbReference type="PANTHER" id="PTHR39176:SF1">
    <property type="entry name" value="PERIPLASMIC PROTEIN"/>
    <property type="match status" value="1"/>
</dbReference>
<comment type="caution">
    <text evidence="2">The sequence shown here is derived from an EMBL/GenBank/DDBJ whole genome shotgun (WGS) entry which is preliminary data.</text>
</comment>
<name>A0ABW8IXK4_9GAMM</name>
<keyword evidence="3" id="KW-1185">Reference proteome</keyword>
<dbReference type="Proteomes" id="UP001620405">
    <property type="component" value="Unassembled WGS sequence"/>
</dbReference>